<reference evidence="1 2" key="1">
    <citation type="journal article" date="2018" name="Front. Plant Sci.">
        <title>Red Clover (Trifolium pratense) and Zigzag Clover (T. medium) - A Picture of Genomic Similarities and Differences.</title>
        <authorList>
            <person name="Dluhosova J."/>
            <person name="Istvanek J."/>
            <person name="Nedelnik J."/>
            <person name="Repkova J."/>
        </authorList>
    </citation>
    <scope>NUCLEOTIDE SEQUENCE [LARGE SCALE GENOMIC DNA]</scope>
    <source>
        <strain evidence="2">cv. 10/8</strain>
        <tissue evidence="1">Leaf</tissue>
    </source>
</reference>
<keyword evidence="1" id="KW-0255">Endonuclease</keyword>
<keyword evidence="2" id="KW-1185">Reference proteome</keyword>
<evidence type="ECO:0000313" key="2">
    <source>
        <dbReference type="Proteomes" id="UP000265520"/>
    </source>
</evidence>
<keyword evidence="1" id="KW-0378">Hydrolase</keyword>
<feature type="non-terminal residue" evidence="1">
    <location>
        <position position="101"/>
    </location>
</feature>
<dbReference type="AlphaFoldDB" id="A0A392Q5K2"/>
<dbReference type="EMBL" id="LXQA010116026">
    <property type="protein sequence ID" value="MCI19683.1"/>
    <property type="molecule type" value="Genomic_DNA"/>
</dbReference>
<sequence length="101" mass="11648">MIHGQEGLCQIAKEYFADLFQQALNEDDEVTDLMKDRVTEEDNQNLTTEFKMEEFKKAVFSMHSDKAPGPDGLNLAFFKRFWDMCGQEIFSACTKWAPIGE</sequence>
<keyword evidence="1" id="KW-0540">Nuclease</keyword>
<dbReference type="GO" id="GO:0004519">
    <property type="term" value="F:endonuclease activity"/>
    <property type="evidence" value="ECO:0007669"/>
    <property type="project" value="UniProtKB-KW"/>
</dbReference>
<organism evidence="1 2">
    <name type="scientific">Trifolium medium</name>
    <dbReference type="NCBI Taxonomy" id="97028"/>
    <lineage>
        <taxon>Eukaryota</taxon>
        <taxon>Viridiplantae</taxon>
        <taxon>Streptophyta</taxon>
        <taxon>Embryophyta</taxon>
        <taxon>Tracheophyta</taxon>
        <taxon>Spermatophyta</taxon>
        <taxon>Magnoliopsida</taxon>
        <taxon>eudicotyledons</taxon>
        <taxon>Gunneridae</taxon>
        <taxon>Pentapetalae</taxon>
        <taxon>rosids</taxon>
        <taxon>fabids</taxon>
        <taxon>Fabales</taxon>
        <taxon>Fabaceae</taxon>
        <taxon>Papilionoideae</taxon>
        <taxon>50 kb inversion clade</taxon>
        <taxon>NPAAA clade</taxon>
        <taxon>Hologalegina</taxon>
        <taxon>IRL clade</taxon>
        <taxon>Trifolieae</taxon>
        <taxon>Trifolium</taxon>
    </lineage>
</organism>
<name>A0A392Q5K2_9FABA</name>
<proteinExistence type="predicted"/>
<dbReference type="Proteomes" id="UP000265520">
    <property type="component" value="Unassembled WGS sequence"/>
</dbReference>
<accession>A0A392Q5K2</accession>
<evidence type="ECO:0000313" key="1">
    <source>
        <dbReference type="EMBL" id="MCI19683.1"/>
    </source>
</evidence>
<dbReference type="GO" id="GO:0004527">
    <property type="term" value="F:exonuclease activity"/>
    <property type="evidence" value="ECO:0007669"/>
    <property type="project" value="UniProtKB-KW"/>
</dbReference>
<protein>
    <submittedName>
        <fullName evidence="1">Endonuclease/exonuclease/phosphatase family protein</fullName>
    </submittedName>
</protein>
<comment type="caution">
    <text evidence="1">The sequence shown here is derived from an EMBL/GenBank/DDBJ whole genome shotgun (WGS) entry which is preliminary data.</text>
</comment>
<keyword evidence="1" id="KW-0269">Exonuclease</keyword>